<evidence type="ECO:0000256" key="5">
    <source>
        <dbReference type="ARBA" id="ARBA00022989"/>
    </source>
</evidence>
<keyword evidence="13" id="KW-0868">Chloride</keyword>
<dbReference type="SUPFAM" id="SSF90112">
    <property type="entry name" value="Neurotransmitter-gated ion-channel transmembrane pore"/>
    <property type="match status" value="1"/>
</dbReference>
<keyword evidence="7 18" id="KW-0406">Ion transport</keyword>
<protein>
    <recommendedName>
        <fullName evidence="24">Gamma-aminobutyric acid receptor subunit alpha-6</fullName>
    </recommendedName>
</protein>
<dbReference type="PRINTS" id="PR00252">
    <property type="entry name" value="NRIONCHANNEL"/>
</dbReference>
<dbReference type="Proteomes" id="UP001234178">
    <property type="component" value="Unassembled WGS sequence"/>
</dbReference>
<evidence type="ECO:0000256" key="18">
    <source>
        <dbReference type="RuleBase" id="RU000687"/>
    </source>
</evidence>
<keyword evidence="5 18" id="KW-1133">Transmembrane helix</keyword>
<organism evidence="22 23">
    <name type="scientific">Daphnia magna</name>
    <dbReference type="NCBI Taxonomy" id="35525"/>
    <lineage>
        <taxon>Eukaryota</taxon>
        <taxon>Metazoa</taxon>
        <taxon>Ecdysozoa</taxon>
        <taxon>Arthropoda</taxon>
        <taxon>Crustacea</taxon>
        <taxon>Branchiopoda</taxon>
        <taxon>Diplostraca</taxon>
        <taxon>Cladocera</taxon>
        <taxon>Anomopoda</taxon>
        <taxon>Daphniidae</taxon>
        <taxon>Daphnia</taxon>
    </lineage>
</organism>
<evidence type="ECO:0000313" key="22">
    <source>
        <dbReference type="EMBL" id="KAK4016775.1"/>
    </source>
</evidence>
<keyword evidence="10" id="KW-0675">Receptor</keyword>
<dbReference type="Pfam" id="PF02931">
    <property type="entry name" value="Neur_chan_LBD"/>
    <property type="match status" value="1"/>
</dbReference>
<dbReference type="PRINTS" id="PR00253">
    <property type="entry name" value="GABAARECEPTR"/>
</dbReference>
<dbReference type="CDD" id="cd19007">
    <property type="entry name" value="LGIC_ECD_GABAR_GRD-like"/>
    <property type="match status" value="1"/>
</dbReference>
<evidence type="ECO:0000256" key="19">
    <source>
        <dbReference type="SAM" id="MobiDB-lite"/>
    </source>
</evidence>
<evidence type="ECO:0000256" key="11">
    <source>
        <dbReference type="ARBA" id="ARBA00023173"/>
    </source>
</evidence>
<keyword evidence="8 18" id="KW-0472">Membrane</keyword>
<keyword evidence="9" id="KW-1015">Disulfide bond</keyword>
<feature type="transmembrane region" description="Helical" evidence="18">
    <location>
        <begin position="317"/>
        <end position="339"/>
    </location>
</feature>
<keyword evidence="3 18" id="KW-0812">Transmembrane</keyword>
<evidence type="ECO:0000259" key="20">
    <source>
        <dbReference type="Pfam" id="PF02931"/>
    </source>
</evidence>
<name>A0ABQ9ZV26_9CRUS</name>
<dbReference type="InterPro" id="IPR006202">
    <property type="entry name" value="Neur_chan_lig-bd"/>
</dbReference>
<keyword evidence="16 18" id="KW-0407">Ion channel</keyword>
<evidence type="ECO:0000256" key="17">
    <source>
        <dbReference type="ARBA" id="ARBA00034104"/>
    </source>
</evidence>
<dbReference type="Pfam" id="PF02932">
    <property type="entry name" value="Neur_chan_memb"/>
    <property type="match status" value="2"/>
</dbReference>
<evidence type="ECO:0000256" key="16">
    <source>
        <dbReference type="ARBA" id="ARBA00023303"/>
    </source>
</evidence>
<evidence type="ECO:0000256" key="10">
    <source>
        <dbReference type="ARBA" id="ARBA00023170"/>
    </source>
</evidence>
<accession>A0ABQ9ZV26</accession>
<reference evidence="22 23" key="1">
    <citation type="journal article" date="2023" name="Nucleic Acids Res.">
        <title>The hologenome of Daphnia magna reveals possible DNA methylation and microbiome-mediated evolution of the host genome.</title>
        <authorList>
            <person name="Chaturvedi A."/>
            <person name="Li X."/>
            <person name="Dhandapani V."/>
            <person name="Marshall H."/>
            <person name="Kissane S."/>
            <person name="Cuenca-Cambronero M."/>
            <person name="Asole G."/>
            <person name="Calvet F."/>
            <person name="Ruiz-Romero M."/>
            <person name="Marangio P."/>
            <person name="Guigo R."/>
            <person name="Rago D."/>
            <person name="Mirbahai L."/>
            <person name="Eastwood N."/>
            <person name="Colbourne J.K."/>
            <person name="Zhou J."/>
            <person name="Mallon E."/>
            <person name="Orsini L."/>
        </authorList>
    </citation>
    <scope>NUCLEOTIDE SEQUENCE [LARGE SCALE GENOMIC DNA]</scope>
    <source>
        <strain evidence="22">LRV0_1</strain>
    </source>
</reference>
<dbReference type="InterPro" id="IPR036719">
    <property type="entry name" value="Neuro-gated_channel_TM_sf"/>
</dbReference>
<keyword evidence="1 18" id="KW-0813">Transport</keyword>
<sequence length="504" mass="57731">MSDKNKYTIKFPLIFDLLFLLSMSNRCCNVTSQHLGSPNSSTGVGSSFIRPVKTRHNVSLLLDKLLDDYNHHLRPDIGGPPTIVDVDIMVRSMGPVSEADMTFSLDCYFRQTWRDTRLAHQQVSKADDQLSLSVSMLDRIWKPDTYFYNGKNSYLHTITTPNKLVRLFPDGRILYSSRLTIKASCPMELRKFPMDVQLCPLSMGSFAYTQSEAIYRWNKDRQIVIAPGMKMSQFDLVSAPVSNYNISFKHGNHSMISVRFHLHRHMGSFLIQVYGPCILLVVLSWVSFWLNREATADRVSLGTFTNYRQSLSVNNRFLAQGVTTVLTMTFLGLEARANLPKVTYPTALDHFIFLSFGFIFATIVQFAFVHYFTKYGFGELYFSEMAIDDDDEQLDNSDEVFPAAPPTPSPVVARKVHPREVFSVESHLRSIKEEETAVVQIQPDERSNPSQRPRRRNQSRTQQWDGKAMNSVSKIDQISRIFFPALFIAINLFYWYTYATPASE</sequence>
<keyword evidence="14" id="KW-0628">Postsynaptic cell membrane</keyword>
<evidence type="ECO:0000256" key="2">
    <source>
        <dbReference type="ARBA" id="ARBA00022475"/>
    </source>
</evidence>
<dbReference type="InterPro" id="IPR001390">
    <property type="entry name" value="GABAAa_rcpt"/>
</dbReference>
<evidence type="ECO:0000256" key="13">
    <source>
        <dbReference type="ARBA" id="ARBA00023214"/>
    </source>
</evidence>
<evidence type="ECO:0000256" key="3">
    <source>
        <dbReference type="ARBA" id="ARBA00022692"/>
    </source>
</evidence>
<feature type="domain" description="Neurotransmitter-gated ion-channel ligand-binding" evidence="20">
    <location>
        <begin position="61"/>
        <end position="266"/>
    </location>
</feature>
<dbReference type="PRINTS" id="PR01079">
    <property type="entry name" value="GABAARALPHA"/>
</dbReference>
<dbReference type="Gene3D" id="1.20.58.390">
    <property type="entry name" value="Neurotransmitter-gated ion-channel transmembrane domain"/>
    <property type="match status" value="1"/>
</dbReference>
<feature type="region of interest" description="Disordered" evidence="19">
    <location>
        <begin position="439"/>
        <end position="468"/>
    </location>
</feature>
<evidence type="ECO:0000256" key="4">
    <source>
        <dbReference type="ARBA" id="ARBA00022729"/>
    </source>
</evidence>
<dbReference type="InterPro" id="IPR006201">
    <property type="entry name" value="Neur_channel"/>
</dbReference>
<feature type="transmembrane region" description="Helical" evidence="18">
    <location>
        <begin position="351"/>
        <end position="372"/>
    </location>
</feature>
<evidence type="ECO:0000256" key="12">
    <source>
        <dbReference type="ARBA" id="ARBA00023180"/>
    </source>
</evidence>
<keyword evidence="12" id="KW-0325">Glycoprotein</keyword>
<dbReference type="PROSITE" id="PS00236">
    <property type="entry name" value="NEUROTR_ION_CHANNEL"/>
    <property type="match status" value="1"/>
</dbReference>
<keyword evidence="15" id="KW-1071">Ligand-gated ion channel</keyword>
<dbReference type="Gene3D" id="2.70.170.10">
    <property type="entry name" value="Neurotransmitter-gated ion-channel ligand-binding domain"/>
    <property type="match status" value="1"/>
</dbReference>
<dbReference type="InterPro" id="IPR018000">
    <property type="entry name" value="Neurotransmitter_ion_chnl_CS"/>
</dbReference>
<dbReference type="InterPro" id="IPR006028">
    <property type="entry name" value="GABAA/Glycine_rcpt"/>
</dbReference>
<feature type="domain" description="Neurotransmitter-gated ion-channel transmembrane" evidence="21">
    <location>
        <begin position="321"/>
        <end position="373"/>
    </location>
</feature>
<evidence type="ECO:0000256" key="14">
    <source>
        <dbReference type="ARBA" id="ARBA00023257"/>
    </source>
</evidence>
<dbReference type="SUPFAM" id="SSF63712">
    <property type="entry name" value="Nicotinic receptor ligand binding domain-like"/>
    <property type="match status" value="1"/>
</dbReference>
<feature type="chain" id="PRO_5044990899" description="Gamma-aminobutyric acid receptor subunit alpha-6" evidence="18">
    <location>
        <begin position="25"/>
        <end position="504"/>
    </location>
</feature>
<dbReference type="PANTHER" id="PTHR18945">
    <property type="entry name" value="NEUROTRANSMITTER GATED ION CHANNEL"/>
    <property type="match status" value="1"/>
</dbReference>
<comment type="similarity">
    <text evidence="18">Belongs to the ligand-gated ion channel (TC 1.A.9) family.</text>
</comment>
<evidence type="ECO:0000256" key="15">
    <source>
        <dbReference type="ARBA" id="ARBA00023286"/>
    </source>
</evidence>
<keyword evidence="4 18" id="KW-0732">Signal</keyword>
<comment type="subcellular location">
    <subcellularLocation>
        <location evidence="17">Postsynaptic cell membrane</location>
        <topology evidence="17">Multi-pass membrane protein</topology>
    </subcellularLocation>
</comment>
<evidence type="ECO:0000256" key="7">
    <source>
        <dbReference type="ARBA" id="ARBA00023065"/>
    </source>
</evidence>
<dbReference type="InterPro" id="IPR006029">
    <property type="entry name" value="Neurotrans-gated_channel_TM"/>
</dbReference>
<keyword evidence="2" id="KW-1003">Cell membrane</keyword>
<evidence type="ECO:0008006" key="24">
    <source>
        <dbReference type="Google" id="ProtNLM"/>
    </source>
</evidence>
<evidence type="ECO:0000256" key="6">
    <source>
        <dbReference type="ARBA" id="ARBA00023018"/>
    </source>
</evidence>
<dbReference type="InterPro" id="IPR038050">
    <property type="entry name" value="Neuro_actylchol_rec"/>
</dbReference>
<dbReference type="EMBL" id="JAOYFB010000005">
    <property type="protein sequence ID" value="KAK4016775.1"/>
    <property type="molecule type" value="Genomic_DNA"/>
</dbReference>
<evidence type="ECO:0000259" key="21">
    <source>
        <dbReference type="Pfam" id="PF02932"/>
    </source>
</evidence>
<feature type="signal peptide" evidence="18">
    <location>
        <begin position="1"/>
        <end position="24"/>
    </location>
</feature>
<keyword evidence="23" id="KW-1185">Reference proteome</keyword>
<proteinExistence type="inferred from homology"/>
<evidence type="ECO:0000256" key="9">
    <source>
        <dbReference type="ARBA" id="ARBA00023157"/>
    </source>
</evidence>
<evidence type="ECO:0000256" key="8">
    <source>
        <dbReference type="ARBA" id="ARBA00023136"/>
    </source>
</evidence>
<keyword evidence="11" id="KW-0869">Chloride channel</keyword>
<feature type="domain" description="Neurotransmitter-gated ion-channel transmembrane" evidence="21">
    <location>
        <begin position="274"/>
        <end position="305"/>
    </location>
</feature>
<feature type="transmembrane region" description="Helical" evidence="18">
    <location>
        <begin position="269"/>
        <end position="290"/>
    </location>
</feature>
<evidence type="ECO:0000256" key="1">
    <source>
        <dbReference type="ARBA" id="ARBA00022448"/>
    </source>
</evidence>
<dbReference type="CDD" id="cd19049">
    <property type="entry name" value="LGIC_TM_anion"/>
    <property type="match status" value="1"/>
</dbReference>
<comment type="caution">
    <text evidence="22">The sequence shown here is derived from an EMBL/GenBank/DDBJ whole genome shotgun (WGS) entry which is preliminary data.</text>
</comment>
<feature type="transmembrane region" description="Helical" evidence="18">
    <location>
        <begin position="481"/>
        <end position="498"/>
    </location>
</feature>
<evidence type="ECO:0000313" key="23">
    <source>
        <dbReference type="Proteomes" id="UP001234178"/>
    </source>
</evidence>
<keyword evidence="6" id="KW-0770">Synapse</keyword>
<gene>
    <name evidence="22" type="ORF">OUZ56_031740</name>
</gene>
<dbReference type="InterPro" id="IPR036734">
    <property type="entry name" value="Neur_chan_lig-bd_sf"/>
</dbReference>